<accession>A0A9W6TUI9</accession>
<name>A0A9W6TUI9_9STRA</name>
<protein>
    <submittedName>
        <fullName evidence="2">Unnamed protein product</fullName>
    </submittedName>
</protein>
<feature type="compositionally biased region" description="Polar residues" evidence="1">
    <location>
        <begin position="46"/>
        <end position="56"/>
    </location>
</feature>
<keyword evidence="3" id="KW-1185">Reference proteome</keyword>
<dbReference type="PANTHER" id="PTHR37069">
    <property type="entry name" value="DDE_TNP_1_7 DOMAIN-CONTAINING PROTEIN"/>
    <property type="match status" value="1"/>
</dbReference>
<dbReference type="OrthoDB" id="129686at2759"/>
<dbReference type="PANTHER" id="PTHR37069:SF2">
    <property type="entry name" value="PIGGYBAC TRANSPOSABLE ELEMENT-DERIVED PROTEIN DOMAIN-CONTAINING PROTEIN"/>
    <property type="match status" value="1"/>
</dbReference>
<feature type="region of interest" description="Disordered" evidence="1">
    <location>
        <begin position="25"/>
        <end position="58"/>
    </location>
</feature>
<dbReference type="EMBL" id="BSXT01000169">
    <property type="protein sequence ID" value="GMF19651.1"/>
    <property type="molecule type" value="Genomic_DNA"/>
</dbReference>
<sequence>MLLDNWTPLRFNRLMLTKPNDRIVPNIPDTTGQLIPTSPHVIDENAPTSSPSSNDPNIVLAGEKPENFVRLYSDDENCVNSVYDDDDDLGAAEPAAEDGGTAPDLHFQPSLLGAVGSVAEIARGNVSKNVLSDIKFNGWSEPSNVTPHPYMHEPYEARPADWIKRDYPNIYNGVSGPTPEALQAAETACGSFFLFALAFMWDDIVQQSNHSFEENLGA</sequence>
<reference evidence="2" key="1">
    <citation type="submission" date="2023-04" db="EMBL/GenBank/DDBJ databases">
        <title>Phytophthora fragariaefolia NBRC 109709.</title>
        <authorList>
            <person name="Ichikawa N."/>
            <person name="Sato H."/>
            <person name="Tonouchi N."/>
        </authorList>
    </citation>
    <scope>NUCLEOTIDE SEQUENCE</scope>
    <source>
        <strain evidence="2">NBRC 109709</strain>
    </source>
</reference>
<comment type="caution">
    <text evidence="2">The sequence shown here is derived from an EMBL/GenBank/DDBJ whole genome shotgun (WGS) entry which is preliminary data.</text>
</comment>
<evidence type="ECO:0000313" key="2">
    <source>
        <dbReference type="EMBL" id="GMF19651.1"/>
    </source>
</evidence>
<evidence type="ECO:0000256" key="1">
    <source>
        <dbReference type="SAM" id="MobiDB-lite"/>
    </source>
</evidence>
<feature type="region of interest" description="Disordered" evidence="1">
    <location>
        <begin position="82"/>
        <end position="104"/>
    </location>
</feature>
<organism evidence="2 3">
    <name type="scientific">Phytophthora fragariaefolia</name>
    <dbReference type="NCBI Taxonomy" id="1490495"/>
    <lineage>
        <taxon>Eukaryota</taxon>
        <taxon>Sar</taxon>
        <taxon>Stramenopiles</taxon>
        <taxon>Oomycota</taxon>
        <taxon>Peronosporomycetes</taxon>
        <taxon>Peronosporales</taxon>
        <taxon>Peronosporaceae</taxon>
        <taxon>Phytophthora</taxon>
    </lineage>
</organism>
<proteinExistence type="predicted"/>
<gene>
    <name evidence="2" type="ORF">Pfra01_000211100</name>
</gene>
<dbReference type="AlphaFoldDB" id="A0A9W6TUI9"/>
<evidence type="ECO:0000313" key="3">
    <source>
        <dbReference type="Proteomes" id="UP001165121"/>
    </source>
</evidence>
<dbReference type="Proteomes" id="UP001165121">
    <property type="component" value="Unassembled WGS sequence"/>
</dbReference>